<feature type="compositionally biased region" description="Basic and acidic residues" evidence="1">
    <location>
        <begin position="1563"/>
        <end position="1577"/>
    </location>
</feature>
<feature type="region of interest" description="Disordered" evidence="1">
    <location>
        <begin position="1133"/>
        <end position="1292"/>
    </location>
</feature>
<feature type="region of interest" description="Disordered" evidence="1">
    <location>
        <begin position="1103"/>
        <end position="1122"/>
    </location>
</feature>
<feature type="compositionally biased region" description="Polar residues" evidence="1">
    <location>
        <begin position="875"/>
        <end position="889"/>
    </location>
</feature>
<feature type="compositionally biased region" description="Polar residues" evidence="1">
    <location>
        <begin position="339"/>
        <end position="350"/>
    </location>
</feature>
<feature type="compositionally biased region" description="Basic and acidic residues" evidence="1">
    <location>
        <begin position="301"/>
        <end position="322"/>
    </location>
</feature>
<feature type="region of interest" description="Disordered" evidence="1">
    <location>
        <begin position="849"/>
        <end position="896"/>
    </location>
</feature>
<feature type="compositionally biased region" description="Polar residues" evidence="1">
    <location>
        <begin position="413"/>
        <end position="432"/>
    </location>
</feature>
<feature type="compositionally biased region" description="Polar residues" evidence="1">
    <location>
        <begin position="461"/>
        <end position="474"/>
    </location>
</feature>
<feature type="region of interest" description="Disordered" evidence="1">
    <location>
        <begin position="778"/>
        <end position="799"/>
    </location>
</feature>
<feature type="compositionally biased region" description="Low complexity" evidence="1">
    <location>
        <begin position="399"/>
        <end position="412"/>
    </location>
</feature>
<protein>
    <submittedName>
        <fullName evidence="2">Uncharacterized protein</fullName>
    </submittedName>
</protein>
<feature type="region of interest" description="Disordered" evidence="1">
    <location>
        <begin position="645"/>
        <end position="711"/>
    </location>
</feature>
<organism evidence="2 3">
    <name type="scientific">Lymnaea stagnalis</name>
    <name type="common">Great pond snail</name>
    <name type="synonym">Helix stagnalis</name>
    <dbReference type="NCBI Taxonomy" id="6523"/>
    <lineage>
        <taxon>Eukaryota</taxon>
        <taxon>Metazoa</taxon>
        <taxon>Spiralia</taxon>
        <taxon>Lophotrochozoa</taxon>
        <taxon>Mollusca</taxon>
        <taxon>Gastropoda</taxon>
        <taxon>Heterobranchia</taxon>
        <taxon>Euthyneura</taxon>
        <taxon>Panpulmonata</taxon>
        <taxon>Hygrophila</taxon>
        <taxon>Lymnaeoidea</taxon>
        <taxon>Lymnaeidae</taxon>
        <taxon>Lymnaea</taxon>
    </lineage>
</organism>
<feature type="compositionally biased region" description="Polar residues" evidence="1">
    <location>
        <begin position="1279"/>
        <end position="1291"/>
    </location>
</feature>
<feature type="compositionally biased region" description="Basic and acidic residues" evidence="1">
    <location>
        <begin position="389"/>
        <end position="398"/>
    </location>
</feature>
<proteinExistence type="predicted"/>
<dbReference type="EMBL" id="CAXITT010000522">
    <property type="protein sequence ID" value="CAL1543064.1"/>
    <property type="molecule type" value="Genomic_DNA"/>
</dbReference>
<feature type="compositionally biased region" description="Low complexity" evidence="1">
    <location>
        <begin position="1142"/>
        <end position="1152"/>
    </location>
</feature>
<feature type="region of interest" description="Disordered" evidence="1">
    <location>
        <begin position="389"/>
        <end position="476"/>
    </location>
</feature>
<feature type="compositionally biased region" description="Low complexity" evidence="1">
    <location>
        <begin position="854"/>
        <end position="866"/>
    </location>
</feature>
<feature type="region of interest" description="Disordered" evidence="1">
    <location>
        <begin position="1406"/>
        <end position="1426"/>
    </location>
</feature>
<feature type="region of interest" description="Disordered" evidence="1">
    <location>
        <begin position="908"/>
        <end position="947"/>
    </location>
</feature>
<feature type="compositionally biased region" description="Low complexity" evidence="1">
    <location>
        <begin position="690"/>
        <end position="705"/>
    </location>
</feature>
<keyword evidence="3" id="KW-1185">Reference proteome</keyword>
<feature type="compositionally biased region" description="Basic and acidic residues" evidence="1">
    <location>
        <begin position="234"/>
        <end position="245"/>
    </location>
</feature>
<feature type="region of interest" description="Disordered" evidence="1">
    <location>
        <begin position="61"/>
        <end position="92"/>
    </location>
</feature>
<feature type="compositionally biased region" description="Low complexity" evidence="1">
    <location>
        <begin position="1162"/>
        <end position="1172"/>
    </location>
</feature>
<gene>
    <name evidence="2" type="ORF">GSLYS_00016598001</name>
</gene>
<comment type="caution">
    <text evidence="2">The sequence shown here is derived from an EMBL/GenBank/DDBJ whole genome shotgun (WGS) entry which is preliminary data.</text>
</comment>
<evidence type="ECO:0000256" key="1">
    <source>
        <dbReference type="SAM" id="MobiDB-lite"/>
    </source>
</evidence>
<feature type="compositionally biased region" description="Polar residues" evidence="1">
    <location>
        <begin position="1020"/>
        <end position="1029"/>
    </location>
</feature>
<sequence>MYRKDGLCSSHLFKLWPIALNEAAMGPDLDIPKMFSSPLAHKKSYKTLKIRERRRKTIQSIDEIFQESSPGDLRSSKSDMSKSQPSILVPVDTSGAGFERMASFRQSLREEDDLGDKERRKRRRRTVSGVPENIMQELEQFERGRRIDRDRPRMYSLDDLDQKALDAKDEVMQQYLMEIDAAIAEREEEEFAEQREAKLLKFLPCRRSRSLPRCVKLISGSRKDGLTRSSLYQKKQDKSRNEEFSLKQSTDALHSKFTSTASLGSLRSSRSSKRSSMIGEKIKSLVTNTLKPRPKSLDFDSIEVKDEEDTKNKAGGRLKDRSSSLSRVISPSMPDGIVSRTTSTESQIGPGSYYYFNNNTIPRAQAKKYDFPWDSLPKDWTTSVKLREISKRRKEDRQSSSGNWSQSGYSSNRQSLDSDVKSSQPSTMSQYSLGKDSGRDSPKCSVERDGLDTGYMGDAASNESISDTKSMSNTDSDEWIRSLAERAASRGDVTSTSAEALANLSRLTKQNIRNLDILVPGRKCLRQPRRDFDDDGESSVYSLDTEGFYTSFHNDSGLRKSTNTLLDDEDMMMPSKSLFSNGLQSASSYSTVESAIFRAFDQEGSDTLTSGSSVSSPNLASLAGNGNDYPLSDLNDFDIPDIDAFEMGEGPLDTGTLKPMKDKPKRPPAPVPPPRTSSAMTSSGSRPNSDDLNSLTSNSVNSETSPESSDHEVIYARLKKKTSISVKGFPSWCPGLASDEDDITLKDPLSASRERLNAESSEVEEMFQLGKESWLSGTIPRSKMTKGVGSPETFSLTTNSWPRIKRPLSLQPGILKTPEKDKVKPTGNPKILNFDPVVNLFDAKSPHGVPLPLSRMSSSDESNSPPGSSPPPPSTTFDLSTQKSSSDCATEQGRPFKYIPTFNATRELKPSSHHNMPQLPRDVVGSSTPTDKQQMTSPTSAGFYDKDDANRSSYSSDLSAIHSSSCLSIASFDSFDAPLSRPFQALDRSSEMLGSNSTIALSDIDTSSFTHVTMTTNLSPSDSSFSLNWDTDDTPNPTPLVTPVRKKDLSSSNSSQVSRNRNLNDFSAQDTNSTVPNNPSINMPTLPKTSAVVSQALHEANSKLQTTGSNDRSSPFQSSINIKSMQSVTVTMPTNSAPAQTSSSDKNNNKSSYFNFPEPNMSQQSSSHQQSSRLNNSQTSNFRTNPPSHSNNQCQAANSSMAPRMSQKERRRSSPITNEQRNDSSSSAVSGNESGSSSSCKGSIKDSSNRRRSGTDAYSPADSGFGSPSVFSEPGSVVYSPSEQPAQNISKGPQIKQMLLTDTKSHIIQKPALAAVGGSQRSEYPMKALSTIPSQSNDSLNSQYSFSSTSQLIGKNAKTDLSQPVLHSGTSSESLHSNSSAGRSASYRVALLTESQQMSLIPDKQSHCINNNNITKTNPPLSRTAQTRSMSIPAPECIDDNINRADSYRCAVRNTQSAYIADMMGRNSSYRLATCDEDVVVTNSRMEACNLWTGKTGATRDVRRMGITDVDQLKHYLNEPDGRGRHTGKQSVGKNVDTLHSKKRLSVKSDTLVDPNPKTSPSEQRHAVKSSSKDKNKQKTQSSTYIRFDPIFESGEDLRASSESLRPPSIVSIKTLAKADSNDIIMQDNSRLIGQKNSVTAQTRRRSGSQGRKSSEEKSGLTLFDSIRTTFKSIGGGKDSSYK</sequence>
<feature type="region of interest" description="Disordered" evidence="1">
    <location>
        <begin position="1516"/>
        <end position="1588"/>
    </location>
</feature>
<reference evidence="2 3" key="1">
    <citation type="submission" date="2024-04" db="EMBL/GenBank/DDBJ databases">
        <authorList>
            <consortium name="Genoscope - CEA"/>
            <person name="William W."/>
        </authorList>
    </citation>
    <scope>NUCLEOTIDE SEQUENCE [LARGE SCALE GENOMIC DNA]</scope>
</reference>
<evidence type="ECO:0000313" key="3">
    <source>
        <dbReference type="Proteomes" id="UP001497497"/>
    </source>
</evidence>
<feature type="compositionally biased region" description="Low complexity" evidence="1">
    <location>
        <begin position="1050"/>
        <end position="1064"/>
    </location>
</feature>
<feature type="compositionally biased region" description="Polar residues" evidence="1">
    <location>
        <begin position="1630"/>
        <end position="1642"/>
    </location>
</feature>
<feature type="region of interest" description="Disordered" evidence="1">
    <location>
        <begin position="226"/>
        <end position="247"/>
    </location>
</feature>
<feature type="compositionally biased region" description="Low complexity" evidence="1">
    <location>
        <begin position="323"/>
        <end position="332"/>
    </location>
</feature>
<feature type="compositionally biased region" description="Low complexity" evidence="1">
    <location>
        <begin position="1224"/>
        <end position="1242"/>
    </location>
</feature>
<feature type="region of interest" description="Disordered" evidence="1">
    <location>
        <begin position="301"/>
        <end position="350"/>
    </location>
</feature>
<feature type="compositionally biased region" description="Polar residues" evidence="1">
    <location>
        <begin position="1173"/>
        <end position="1201"/>
    </location>
</feature>
<feature type="compositionally biased region" description="Polar residues" evidence="1">
    <location>
        <begin position="1065"/>
        <end position="1086"/>
    </location>
</feature>
<accession>A0AAV2I9V2</accession>
<feature type="region of interest" description="Disordered" evidence="1">
    <location>
        <begin position="1630"/>
        <end position="1661"/>
    </location>
</feature>
<feature type="compositionally biased region" description="Low complexity" evidence="1">
    <location>
        <begin position="1409"/>
        <end position="1420"/>
    </location>
</feature>
<name>A0AAV2I9V2_LYMST</name>
<evidence type="ECO:0000313" key="2">
    <source>
        <dbReference type="EMBL" id="CAL1543064.1"/>
    </source>
</evidence>
<feature type="region of interest" description="Disordered" evidence="1">
    <location>
        <begin position="1020"/>
        <end position="1086"/>
    </location>
</feature>
<feature type="compositionally biased region" description="Polar residues" evidence="1">
    <location>
        <begin position="676"/>
        <end position="687"/>
    </location>
</feature>
<feature type="compositionally biased region" description="Polar residues" evidence="1">
    <location>
        <begin position="925"/>
        <end position="940"/>
    </location>
</feature>
<feature type="compositionally biased region" description="Basic and acidic residues" evidence="1">
    <location>
        <begin position="436"/>
        <end position="451"/>
    </location>
</feature>
<dbReference type="Proteomes" id="UP001497497">
    <property type="component" value="Unassembled WGS sequence"/>
</dbReference>
<feature type="region of interest" description="Disordered" evidence="1">
    <location>
        <begin position="107"/>
        <end position="127"/>
    </location>
</feature>